<proteinExistence type="predicted"/>
<gene>
    <name evidence="1" type="ORF">J2S34_000177</name>
</gene>
<protein>
    <submittedName>
        <fullName evidence="1">Carbon monoxide dehydrogenase subunit G</fullName>
    </submittedName>
</protein>
<comment type="caution">
    <text evidence="1">The sequence shown here is derived from an EMBL/GenBank/DDBJ whole genome shotgun (WGS) entry which is preliminary data.</text>
</comment>
<reference evidence="1" key="1">
    <citation type="submission" date="2022-03" db="EMBL/GenBank/DDBJ databases">
        <title>Interactions between chemoautotrophic and heterotrophic bacteria.</title>
        <authorList>
            <person name="Santoro A."/>
        </authorList>
    </citation>
    <scope>NUCLEOTIDE SEQUENCE</scope>
    <source>
        <strain evidence="1">Nb-106</strain>
    </source>
</reference>
<accession>A0ACC6AD60</accession>
<evidence type="ECO:0000313" key="1">
    <source>
        <dbReference type="EMBL" id="MCP1997755.1"/>
    </source>
</evidence>
<evidence type="ECO:0000313" key="2">
    <source>
        <dbReference type="Proteomes" id="UP001205486"/>
    </source>
</evidence>
<name>A0ACC6AD60_NITWI</name>
<dbReference type="EMBL" id="JALJZS010000001">
    <property type="protein sequence ID" value="MCP1997755.1"/>
    <property type="molecule type" value="Genomic_DNA"/>
</dbReference>
<keyword evidence="2" id="KW-1185">Reference proteome</keyword>
<sequence>MTADQEGRLMAMTVNGEVELAASRDLVWARLNDPEVLKSCIPGCEEFIKVDENQFQAVARLKIGPVSARFKARVMLSDIDPPNGYRIAAEGEGGLAGFAKGESTVVLLDHHGGTLLKYEAAAQIGGKLAQLGQRLISGTARKLAGEFFAKFAKAVEG</sequence>
<dbReference type="Proteomes" id="UP001205486">
    <property type="component" value="Unassembled WGS sequence"/>
</dbReference>
<organism evidence="1 2">
    <name type="scientific">Nitrobacter winogradskyi</name>
    <name type="common">Nitrobacter agilis</name>
    <dbReference type="NCBI Taxonomy" id="913"/>
    <lineage>
        <taxon>Bacteria</taxon>
        <taxon>Pseudomonadati</taxon>
        <taxon>Pseudomonadota</taxon>
        <taxon>Alphaproteobacteria</taxon>
        <taxon>Hyphomicrobiales</taxon>
        <taxon>Nitrobacteraceae</taxon>
        <taxon>Nitrobacter</taxon>
    </lineage>
</organism>